<accession>A0A850HC39</accession>
<evidence type="ECO:0000313" key="2">
    <source>
        <dbReference type="Proteomes" id="UP000546031"/>
    </source>
</evidence>
<dbReference type="AlphaFoldDB" id="A0A850HC39"/>
<dbReference type="Gene3D" id="1.10.10.1150">
    <property type="entry name" value="Coenzyme PQQ synthesis protein D (PqqD)"/>
    <property type="match status" value="1"/>
</dbReference>
<organism evidence="1 2">
    <name type="scientific">Altererythrobacter lutimaris</name>
    <dbReference type="NCBI Taxonomy" id="2743979"/>
    <lineage>
        <taxon>Bacteria</taxon>
        <taxon>Pseudomonadati</taxon>
        <taxon>Pseudomonadota</taxon>
        <taxon>Alphaproteobacteria</taxon>
        <taxon>Sphingomonadales</taxon>
        <taxon>Erythrobacteraceae</taxon>
        <taxon>Altererythrobacter</taxon>
    </lineage>
</organism>
<dbReference type="EMBL" id="JABWTA010000001">
    <property type="protein sequence ID" value="NVE95713.1"/>
    <property type="molecule type" value="Genomic_DNA"/>
</dbReference>
<dbReference type="InterPro" id="IPR041881">
    <property type="entry name" value="PqqD_sf"/>
</dbReference>
<evidence type="ECO:0000313" key="1">
    <source>
        <dbReference type="EMBL" id="NVE95713.1"/>
    </source>
</evidence>
<dbReference type="RefSeq" id="WP_176273911.1">
    <property type="nucleotide sequence ID" value="NZ_JABWTA010000001.1"/>
</dbReference>
<comment type="caution">
    <text evidence="1">The sequence shown here is derived from an EMBL/GenBank/DDBJ whole genome shotgun (WGS) entry which is preliminary data.</text>
</comment>
<dbReference type="InterPro" id="IPR008792">
    <property type="entry name" value="PQQD"/>
</dbReference>
<reference evidence="1 2" key="1">
    <citation type="submission" date="2020-06" db="EMBL/GenBank/DDBJ databases">
        <title>Altererythrobacter lutimaris sp. nov., a marine bacterium isolated from a tidal flat.</title>
        <authorList>
            <person name="Kim D."/>
            <person name="Yoo Y."/>
            <person name="Kim J.-J."/>
        </authorList>
    </citation>
    <scope>NUCLEOTIDE SEQUENCE [LARGE SCALE GENOMIC DNA]</scope>
    <source>
        <strain evidence="1 2">JGD-16</strain>
    </source>
</reference>
<dbReference type="Pfam" id="PF05402">
    <property type="entry name" value="PqqD"/>
    <property type="match status" value="1"/>
</dbReference>
<sequence length="88" mass="9909">MPQLKKSSEKFLASEVDGELILVHGDTGAFFAVKDVGLDIWRKLDETSDLAIISEKLCREYEVSKEQCHQSVQRFAQELVDAGFAEFS</sequence>
<dbReference type="Proteomes" id="UP000546031">
    <property type="component" value="Unassembled WGS sequence"/>
</dbReference>
<name>A0A850HC39_9SPHN</name>
<protein>
    <submittedName>
        <fullName evidence="1">PqqD family protein</fullName>
    </submittedName>
</protein>
<gene>
    <name evidence="1" type="ORF">HUO12_12470</name>
</gene>
<proteinExistence type="predicted"/>
<keyword evidence="2" id="KW-1185">Reference proteome</keyword>